<reference evidence="2 3" key="1">
    <citation type="submission" date="2018-11" db="EMBL/GenBank/DDBJ databases">
        <authorList>
            <person name="Kleinhagauer T."/>
            <person name="Glaeser S.P."/>
            <person name="Spergser J."/>
            <person name="Ruckert C."/>
            <person name="Kaempfer P."/>
            <person name="Busse H.-J."/>
        </authorList>
    </citation>
    <scope>NUCLEOTIDE SEQUENCE [LARGE SCALE GENOMIC DNA]</scope>
    <source>
        <strain evidence="2 3">200CH</strain>
    </source>
</reference>
<dbReference type="AlphaFoldDB" id="A0A3G6J904"/>
<keyword evidence="1" id="KW-0472">Membrane</keyword>
<evidence type="ECO:0000313" key="3">
    <source>
        <dbReference type="Proteomes" id="UP000269019"/>
    </source>
</evidence>
<accession>A0A3G6J904</accession>
<feature type="transmembrane region" description="Helical" evidence="1">
    <location>
        <begin position="42"/>
        <end position="62"/>
    </location>
</feature>
<gene>
    <name evidence="2" type="ORF">CCHOA_10845</name>
</gene>
<organism evidence="2 3">
    <name type="scientific">Corynebacterium choanae</name>
    <dbReference type="NCBI Taxonomy" id="1862358"/>
    <lineage>
        <taxon>Bacteria</taxon>
        <taxon>Bacillati</taxon>
        <taxon>Actinomycetota</taxon>
        <taxon>Actinomycetes</taxon>
        <taxon>Mycobacteriales</taxon>
        <taxon>Corynebacteriaceae</taxon>
        <taxon>Corynebacterium</taxon>
    </lineage>
</organism>
<dbReference type="NCBIfam" id="NF041390">
    <property type="entry name" value="TadE_Rv3655c"/>
    <property type="match status" value="1"/>
</dbReference>
<evidence type="ECO:0008006" key="4">
    <source>
        <dbReference type="Google" id="ProtNLM"/>
    </source>
</evidence>
<dbReference type="RefSeq" id="WP_123930036.1">
    <property type="nucleotide sequence ID" value="NZ_CP033896.1"/>
</dbReference>
<keyword evidence="3" id="KW-1185">Reference proteome</keyword>
<dbReference type="InterPro" id="IPR049790">
    <property type="entry name" value="Rv3655c/TadE"/>
</dbReference>
<name>A0A3G6J904_9CORY</name>
<dbReference type="Proteomes" id="UP000269019">
    <property type="component" value="Chromosome"/>
</dbReference>
<proteinExistence type="predicted"/>
<dbReference type="KEGG" id="ccho:CCHOA_10845"/>
<evidence type="ECO:0000256" key="1">
    <source>
        <dbReference type="SAM" id="Phobius"/>
    </source>
</evidence>
<keyword evidence="1" id="KW-1133">Transmembrane helix</keyword>
<protein>
    <recommendedName>
        <fullName evidence="4">TadE-like protein</fullName>
    </recommendedName>
</protein>
<dbReference type="EMBL" id="CP033896">
    <property type="protein sequence ID" value="AZA14547.1"/>
    <property type="molecule type" value="Genomic_DNA"/>
</dbReference>
<evidence type="ECO:0000313" key="2">
    <source>
        <dbReference type="EMBL" id="AZA14547.1"/>
    </source>
</evidence>
<keyword evidence="1" id="KW-0812">Transmembrane</keyword>
<sequence length="125" mass="13345">MQHCKLYRSVYIKKLVEQFRRIIGHARDCVSNERGAATVETAFGVMSLLVVTMVLFGGLVAVGTRIAAIDAAGAAARAAAIGQPYTPRKGEVTIDNDGMMVTATVRYQSLFGDIVASATVLAEPR</sequence>